<evidence type="ECO:0000256" key="2">
    <source>
        <dbReference type="SAM" id="MobiDB-lite"/>
    </source>
</evidence>
<keyword evidence="4" id="KW-1185">Reference proteome</keyword>
<gene>
    <name evidence="3" type="ORF">HUJ06_026147</name>
</gene>
<evidence type="ECO:0000313" key="4">
    <source>
        <dbReference type="Proteomes" id="UP000607653"/>
    </source>
</evidence>
<comment type="caution">
    <text evidence="3">The sequence shown here is derived from an EMBL/GenBank/DDBJ whole genome shotgun (WGS) entry which is preliminary data.</text>
</comment>
<reference evidence="3 4" key="1">
    <citation type="journal article" date="2020" name="Mol. Biol. Evol.">
        <title>Distinct Expression and Methylation Patterns for Genes with Different Fates following a Single Whole-Genome Duplication in Flowering Plants.</title>
        <authorList>
            <person name="Shi T."/>
            <person name="Rahmani R.S."/>
            <person name="Gugger P.F."/>
            <person name="Wang M."/>
            <person name="Li H."/>
            <person name="Zhang Y."/>
            <person name="Li Z."/>
            <person name="Wang Q."/>
            <person name="Van de Peer Y."/>
            <person name="Marchal K."/>
            <person name="Chen J."/>
        </authorList>
    </citation>
    <scope>NUCLEOTIDE SEQUENCE [LARGE SCALE GENOMIC DNA]</scope>
    <source>
        <tissue evidence="3">Leaf</tissue>
    </source>
</reference>
<sequence>MVERRSATREPDVVDIDDGSADPTFTDPTSQTKSDKFALPGTSYIPPALSPRALVRAAPSSSKTGRSLLQIGYGILAAHSKGVVVFFSLKMPDELGEMMFCHALSVNFMGQALFHQAITLEQNATKMKVDMESLQSQLENARLEAQEDC</sequence>
<evidence type="ECO:0000256" key="1">
    <source>
        <dbReference type="SAM" id="Coils"/>
    </source>
</evidence>
<organism evidence="3 4">
    <name type="scientific">Nelumbo nucifera</name>
    <name type="common">Sacred lotus</name>
    <dbReference type="NCBI Taxonomy" id="4432"/>
    <lineage>
        <taxon>Eukaryota</taxon>
        <taxon>Viridiplantae</taxon>
        <taxon>Streptophyta</taxon>
        <taxon>Embryophyta</taxon>
        <taxon>Tracheophyta</taxon>
        <taxon>Spermatophyta</taxon>
        <taxon>Magnoliopsida</taxon>
        <taxon>Proteales</taxon>
        <taxon>Nelumbonaceae</taxon>
        <taxon>Nelumbo</taxon>
    </lineage>
</organism>
<proteinExistence type="predicted"/>
<feature type="coiled-coil region" evidence="1">
    <location>
        <begin position="117"/>
        <end position="144"/>
    </location>
</feature>
<dbReference type="EMBL" id="DUZY01000001">
    <property type="protein sequence ID" value="DAD24683.1"/>
    <property type="molecule type" value="Genomic_DNA"/>
</dbReference>
<dbReference type="Proteomes" id="UP000607653">
    <property type="component" value="Unassembled WGS sequence"/>
</dbReference>
<protein>
    <submittedName>
        <fullName evidence="3">Uncharacterized protein</fullName>
    </submittedName>
</protein>
<accession>A0A822XY95</accession>
<name>A0A822XY95_NELNU</name>
<dbReference type="AlphaFoldDB" id="A0A822XY95"/>
<feature type="compositionally biased region" description="Basic and acidic residues" evidence="2">
    <location>
        <begin position="1"/>
        <end position="12"/>
    </location>
</feature>
<evidence type="ECO:0000313" key="3">
    <source>
        <dbReference type="EMBL" id="DAD24683.1"/>
    </source>
</evidence>
<feature type="region of interest" description="Disordered" evidence="2">
    <location>
        <begin position="1"/>
        <end position="36"/>
    </location>
</feature>
<keyword evidence="1" id="KW-0175">Coiled coil</keyword>